<dbReference type="EMBL" id="PFQK01000030">
    <property type="protein sequence ID" value="PJC82060.1"/>
    <property type="molecule type" value="Genomic_DNA"/>
</dbReference>
<evidence type="ECO:0000313" key="2">
    <source>
        <dbReference type="Proteomes" id="UP000229370"/>
    </source>
</evidence>
<accession>A0A2M8GNB1</accession>
<sequence>MKYVSGNPSNHDWEMSEAKFVSKEEIEKTLTYSSDKHAFQEALDFLK</sequence>
<dbReference type="AlphaFoldDB" id="A0A2M8GNB1"/>
<evidence type="ECO:0000313" key="1">
    <source>
        <dbReference type="EMBL" id="PJC82060.1"/>
    </source>
</evidence>
<comment type="caution">
    <text evidence="1">The sequence shown here is derived from an EMBL/GenBank/DDBJ whole genome shotgun (WGS) entry which is preliminary data.</text>
</comment>
<proteinExistence type="predicted"/>
<protein>
    <recommendedName>
        <fullName evidence="3">Nudix hydrolase domain-containing protein</fullName>
    </recommendedName>
</protein>
<reference evidence="2" key="1">
    <citation type="submission" date="2017-09" db="EMBL/GenBank/DDBJ databases">
        <title>Depth-based differentiation of microbial function through sediment-hosted aquifers and enrichment of novel symbionts in the deep terrestrial subsurface.</title>
        <authorList>
            <person name="Probst A.J."/>
            <person name="Ladd B."/>
            <person name="Jarett J.K."/>
            <person name="Geller-Mcgrath D.E."/>
            <person name="Sieber C.M.K."/>
            <person name="Emerson J.B."/>
            <person name="Anantharaman K."/>
            <person name="Thomas B.C."/>
            <person name="Malmstrom R."/>
            <person name="Stieglmeier M."/>
            <person name="Klingl A."/>
            <person name="Woyke T."/>
            <person name="Ryan C.M."/>
            <person name="Banfield J.F."/>
        </authorList>
    </citation>
    <scope>NUCLEOTIDE SEQUENCE [LARGE SCALE GENOMIC DNA]</scope>
</reference>
<evidence type="ECO:0008006" key="3">
    <source>
        <dbReference type="Google" id="ProtNLM"/>
    </source>
</evidence>
<dbReference type="Proteomes" id="UP000229370">
    <property type="component" value="Unassembled WGS sequence"/>
</dbReference>
<name>A0A2M8GNB1_9BACT</name>
<dbReference type="Gene3D" id="3.90.79.10">
    <property type="entry name" value="Nucleoside Triphosphate Pyrophosphohydrolase"/>
    <property type="match status" value="1"/>
</dbReference>
<gene>
    <name evidence="1" type="ORF">CO007_01400</name>
</gene>
<organism evidence="1 2">
    <name type="scientific">Candidatus Roizmanbacteria bacterium CG_4_8_14_3_um_filter_36_10</name>
    <dbReference type="NCBI Taxonomy" id="1974834"/>
    <lineage>
        <taxon>Bacteria</taxon>
        <taxon>Candidatus Roizmaniibacteriota</taxon>
    </lineage>
</organism>